<comment type="caution">
    <text evidence="5">The sequence shown here is derived from an EMBL/GenBank/DDBJ whole genome shotgun (WGS) entry which is preliminary data.</text>
</comment>
<dbReference type="RefSeq" id="WP_053250765.1">
    <property type="nucleotide sequence ID" value="NZ_LGAP01000015.1"/>
</dbReference>
<evidence type="ECO:0000256" key="2">
    <source>
        <dbReference type="ARBA" id="ARBA00023125"/>
    </source>
</evidence>
<dbReference type="Pfam" id="PF01638">
    <property type="entry name" value="HxlR"/>
    <property type="match status" value="1"/>
</dbReference>
<protein>
    <submittedName>
        <fullName evidence="5">HxlR family transcriptional regulator</fullName>
    </submittedName>
</protein>
<dbReference type="PATRIC" id="fig|106592.7.peg.2064"/>
<dbReference type="PANTHER" id="PTHR33204">
    <property type="entry name" value="TRANSCRIPTIONAL REGULATOR, MARR FAMILY"/>
    <property type="match status" value="1"/>
</dbReference>
<dbReference type="Gene3D" id="1.10.10.10">
    <property type="entry name" value="Winged helix-like DNA-binding domain superfamily/Winged helix DNA-binding domain"/>
    <property type="match status" value="1"/>
</dbReference>
<dbReference type="Proteomes" id="UP000037425">
    <property type="component" value="Unassembled WGS sequence"/>
</dbReference>
<evidence type="ECO:0000313" key="6">
    <source>
        <dbReference type="Proteomes" id="UP000037425"/>
    </source>
</evidence>
<dbReference type="GO" id="GO:0003677">
    <property type="term" value="F:DNA binding"/>
    <property type="evidence" value="ECO:0007669"/>
    <property type="project" value="UniProtKB-KW"/>
</dbReference>
<evidence type="ECO:0000256" key="1">
    <source>
        <dbReference type="ARBA" id="ARBA00023015"/>
    </source>
</evidence>
<dbReference type="PROSITE" id="PS51118">
    <property type="entry name" value="HTH_HXLR"/>
    <property type="match status" value="1"/>
</dbReference>
<dbReference type="InterPro" id="IPR036388">
    <property type="entry name" value="WH-like_DNA-bd_sf"/>
</dbReference>
<name>A0A0L8BQD5_ENSAD</name>
<keyword evidence="3" id="KW-0804">Transcription</keyword>
<evidence type="ECO:0000259" key="4">
    <source>
        <dbReference type="PROSITE" id="PS51118"/>
    </source>
</evidence>
<organism evidence="5 6">
    <name type="scientific">Ensifer adhaerens</name>
    <name type="common">Sinorhizobium morelense</name>
    <dbReference type="NCBI Taxonomy" id="106592"/>
    <lineage>
        <taxon>Bacteria</taxon>
        <taxon>Pseudomonadati</taxon>
        <taxon>Pseudomonadota</taxon>
        <taxon>Alphaproteobacteria</taxon>
        <taxon>Hyphomicrobiales</taxon>
        <taxon>Rhizobiaceae</taxon>
        <taxon>Sinorhizobium/Ensifer group</taxon>
        <taxon>Ensifer</taxon>
    </lineage>
</organism>
<keyword evidence="1" id="KW-0805">Transcription regulation</keyword>
<evidence type="ECO:0000256" key="3">
    <source>
        <dbReference type="ARBA" id="ARBA00023163"/>
    </source>
</evidence>
<dbReference type="AlphaFoldDB" id="A0A0L8BQD5"/>
<feature type="domain" description="HTH hxlR-type" evidence="4">
    <location>
        <begin position="17"/>
        <end position="115"/>
    </location>
</feature>
<dbReference type="InterPro" id="IPR002577">
    <property type="entry name" value="HTH_HxlR"/>
</dbReference>
<proteinExistence type="predicted"/>
<sequence>MSLKIRKNRAAALPPTCPVGECMVMLGGAWAPNIIWYLSGGPRRFSELKIDIPGISAKVLSTRLKEMEEKGAIERRIVPTSPPSVEYRLSDLGQEFVPAIHAIVEVGYKLKLRREAKLAEEAAAQNTAHGVLA</sequence>
<dbReference type="OrthoDB" id="9800350at2"/>
<dbReference type="InterPro" id="IPR036390">
    <property type="entry name" value="WH_DNA-bd_sf"/>
</dbReference>
<accession>A0A0L8BQD5</accession>
<dbReference type="SUPFAM" id="SSF46785">
    <property type="entry name" value="Winged helix' DNA-binding domain"/>
    <property type="match status" value="1"/>
</dbReference>
<dbReference type="EMBL" id="LGAP01000015">
    <property type="protein sequence ID" value="KOF16765.1"/>
    <property type="molecule type" value="Genomic_DNA"/>
</dbReference>
<gene>
    <name evidence="5" type="ORF">AC244_21115</name>
</gene>
<evidence type="ECO:0000313" key="5">
    <source>
        <dbReference type="EMBL" id="KOF16765.1"/>
    </source>
</evidence>
<reference evidence="6" key="1">
    <citation type="submission" date="2015-07" db="EMBL/GenBank/DDBJ databases">
        <title>Whole genome sequence of an Ensifer adhaerens strain isolated from a cave pool in the Wind Cave National Park.</title>
        <authorList>
            <person name="Eng W.W.H."/>
            <person name="Gan H.M."/>
            <person name="Barton H.A."/>
            <person name="Savka M.A."/>
        </authorList>
    </citation>
    <scope>NUCLEOTIDE SEQUENCE [LARGE SCALE GENOMIC DNA]</scope>
    <source>
        <strain evidence="6">SD006</strain>
    </source>
</reference>
<keyword evidence="2" id="KW-0238">DNA-binding</keyword>